<dbReference type="AlphaFoldDB" id="G0UTB6"/>
<sequence length="208" mass="22691">MGLLARRCLIAAPTRTSGPCPVRNVRRMFSFVSPSIRNMAPRTAGQKPGKLYTPLASTPEVSAAASARTSTYGTRGYNFIEGLSTLSPTAVLGRLKVVVSLYVVVSASVFGAVVWFLTTRSYVLTLDPDPKSDARYKTFSCDYAVIRNRWTGKRHTVDMVPVSAGNAGANVRHRSPMSATAESVEGISTMEKRVKVNWLIYSVQYTSM</sequence>
<dbReference type="EMBL" id="HE575322">
    <property type="protein sequence ID" value="CCC92630.1"/>
    <property type="molecule type" value="Genomic_DNA"/>
</dbReference>
<feature type="transmembrane region" description="Helical" evidence="1">
    <location>
        <begin position="97"/>
        <end position="117"/>
    </location>
</feature>
<reference evidence="2" key="1">
    <citation type="journal article" date="2012" name="Proc. Natl. Acad. Sci. U.S.A.">
        <title>Antigenic diversity is generated by distinct evolutionary mechanisms in African trypanosome species.</title>
        <authorList>
            <person name="Jackson A.P."/>
            <person name="Berry A."/>
            <person name="Aslett M."/>
            <person name="Allison H.C."/>
            <person name="Burton P."/>
            <person name="Vavrova-Anderson J."/>
            <person name="Brown R."/>
            <person name="Browne H."/>
            <person name="Corton N."/>
            <person name="Hauser H."/>
            <person name="Gamble J."/>
            <person name="Gilderthorp R."/>
            <person name="Marcello L."/>
            <person name="McQuillan J."/>
            <person name="Otto T.D."/>
            <person name="Quail M.A."/>
            <person name="Sanders M.J."/>
            <person name="van Tonder A."/>
            <person name="Ginger M.L."/>
            <person name="Field M.C."/>
            <person name="Barry J.D."/>
            <person name="Hertz-Fowler C."/>
            <person name="Berriman M."/>
        </authorList>
    </citation>
    <scope>NUCLEOTIDE SEQUENCE</scope>
    <source>
        <strain evidence="2">IL3000</strain>
    </source>
</reference>
<protein>
    <submittedName>
        <fullName evidence="2">Uncharacterized protein</fullName>
    </submittedName>
</protein>
<keyword evidence="1" id="KW-0812">Transmembrane</keyword>
<evidence type="ECO:0000313" key="2">
    <source>
        <dbReference type="EMBL" id="CCC92630.1"/>
    </source>
</evidence>
<accession>G0UTB6</accession>
<organism evidence="2">
    <name type="scientific">Trypanosoma congolense (strain IL3000)</name>
    <dbReference type="NCBI Taxonomy" id="1068625"/>
    <lineage>
        <taxon>Eukaryota</taxon>
        <taxon>Discoba</taxon>
        <taxon>Euglenozoa</taxon>
        <taxon>Kinetoplastea</taxon>
        <taxon>Metakinetoplastina</taxon>
        <taxon>Trypanosomatida</taxon>
        <taxon>Trypanosomatidae</taxon>
        <taxon>Trypanosoma</taxon>
        <taxon>Nannomonas</taxon>
    </lineage>
</organism>
<proteinExistence type="predicted"/>
<keyword evidence="1" id="KW-0472">Membrane</keyword>
<dbReference type="VEuPathDB" id="TriTrypDB:TcIL3000_9_240"/>
<evidence type="ECO:0000256" key="1">
    <source>
        <dbReference type="SAM" id="Phobius"/>
    </source>
</evidence>
<gene>
    <name evidence="2" type="ORF">TCIL3000_9_240</name>
</gene>
<name>G0UTB6_TRYCI</name>
<keyword evidence="1" id="KW-1133">Transmembrane helix</keyword>